<name>A0ABV1G556_9FIRM</name>
<keyword evidence="2" id="KW-1185">Reference proteome</keyword>
<gene>
    <name evidence="1" type="ORF">WMO66_04685</name>
</gene>
<organism evidence="1 2">
    <name type="scientific">Faecousia intestinalis</name>
    <dbReference type="NCBI Taxonomy" id="3133167"/>
    <lineage>
        <taxon>Bacteria</taxon>
        <taxon>Bacillati</taxon>
        <taxon>Bacillota</taxon>
        <taxon>Clostridia</taxon>
        <taxon>Eubacteriales</taxon>
        <taxon>Oscillospiraceae</taxon>
        <taxon>Faecousia</taxon>
    </lineage>
</organism>
<dbReference type="RefSeq" id="WP_349135228.1">
    <property type="nucleotide sequence ID" value="NZ_JBBMFF010000166.1"/>
</dbReference>
<dbReference type="Proteomes" id="UP001491552">
    <property type="component" value="Unassembled WGS sequence"/>
</dbReference>
<reference evidence="1 2" key="1">
    <citation type="submission" date="2024-03" db="EMBL/GenBank/DDBJ databases">
        <title>Human intestinal bacterial collection.</title>
        <authorList>
            <person name="Pauvert C."/>
            <person name="Hitch T.C.A."/>
            <person name="Clavel T."/>
        </authorList>
    </citation>
    <scope>NUCLEOTIDE SEQUENCE [LARGE SCALE GENOMIC DNA]</scope>
    <source>
        <strain evidence="1 2">CLA-AA-H192</strain>
    </source>
</reference>
<dbReference type="SUPFAM" id="SSF56784">
    <property type="entry name" value="HAD-like"/>
    <property type="match status" value="1"/>
</dbReference>
<keyword evidence="1" id="KW-0378">Hydrolase</keyword>
<dbReference type="GO" id="GO:0016787">
    <property type="term" value="F:hydrolase activity"/>
    <property type="evidence" value="ECO:0007669"/>
    <property type="project" value="UniProtKB-KW"/>
</dbReference>
<accession>A0ABV1G556</accession>
<sequence>MQNRIVIFDLDGTIYQNSVFHRGYLRTLVAGTWAESLEADLVRLAEAIFAGRELDMNRFYRRGRAEAATVPELVQALRKRVLPNMTYAEALQADDVVYLGDAWAVLAYLGDALGCLDGDRANEVYRLTRLQMEQAGMHGDRGLYEAIMRLEQRCRVVLLSNSYEETVREFLRQLGFAGAFREICSSANKPYGMIASLQALDPALLARPEALISIGDHAFNDLMPISAIGGQTLWIDPYPGIHEPEYTWCVHTLAELAAFLDTIS</sequence>
<evidence type="ECO:0000313" key="1">
    <source>
        <dbReference type="EMBL" id="MEQ2510551.1"/>
    </source>
</evidence>
<comment type="caution">
    <text evidence="1">The sequence shown here is derived from an EMBL/GenBank/DDBJ whole genome shotgun (WGS) entry which is preliminary data.</text>
</comment>
<proteinExistence type="predicted"/>
<protein>
    <submittedName>
        <fullName evidence="1">HAD family hydrolase</fullName>
        <ecNumber evidence="1">3.1.3.-</ecNumber>
    </submittedName>
</protein>
<dbReference type="Pfam" id="PF00702">
    <property type="entry name" value="Hydrolase"/>
    <property type="match status" value="1"/>
</dbReference>
<dbReference type="Gene3D" id="3.40.50.1000">
    <property type="entry name" value="HAD superfamily/HAD-like"/>
    <property type="match status" value="1"/>
</dbReference>
<dbReference type="EC" id="3.1.3.-" evidence="1"/>
<dbReference type="InterPro" id="IPR036412">
    <property type="entry name" value="HAD-like_sf"/>
</dbReference>
<dbReference type="InterPro" id="IPR023214">
    <property type="entry name" value="HAD_sf"/>
</dbReference>
<evidence type="ECO:0000313" key="2">
    <source>
        <dbReference type="Proteomes" id="UP001491552"/>
    </source>
</evidence>
<dbReference type="EMBL" id="JBBMFF010000166">
    <property type="protein sequence ID" value="MEQ2510551.1"/>
    <property type="molecule type" value="Genomic_DNA"/>
</dbReference>